<dbReference type="GO" id="GO:0043365">
    <property type="term" value="F:[formate-C-acetyltransferase]-activating enzyme activity"/>
    <property type="evidence" value="ECO:0007669"/>
    <property type="project" value="InterPro"/>
</dbReference>
<dbReference type="SFLD" id="SFLDF00299">
    <property type="entry name" value="anaerobic_ribonucleoside-triph"/>
    <property type="match status" value="1"/>
</dbReference>
<name>A0A0X8GYI3_9FIRM</name>
<dbReference type="PANTHER" id="PTHR30352">
    <property type="entry name" value="PYRUVATE FORMATE-LYASE-ACTIVATING ENZYME"/>
    <property type="match status" value="1"/>
</dbReference>
<organism evidence="13 14">
    <name type="scientific">Erysipelothrix larvae</name>
    <dbReference type="NCBI Taxonomy" id="1514105"/>
    <lineage>
        <taxon>Bacteria</taxon>
        <taxon>Bacillati</taxon>
        <taxon>Bacillota</taxon>
        <taxon>Erysipelotrichia</taxon>
        <taxon>Erysipelotrichales</taxon>
        <taxon>Erysipelotrichaceae</taxon>
        <taxon>Erysipelothrix</taxon>
    </lineage>
</organism>
<dbReference type="STRING" id="1514105.AOC36_01810"/>
<evidence type="ECO:0000313" key="14">
    <source>
        <dbReference type="Proteomes" id="UP000063781"/>
    </source>
</evidence>
<dbReference type="CDD" id="cd01335">
    <property type="entry name" value="Radical_SAM"/>
    <property type="match status" value="1"/>
</dbReference>
<dbReference type="KEGG" id="erl:AOC36_01810"/>
<dbReference type="EMBL" id="CP013213">
    <property type="protein sequence ID" value="AMC92765.1"/>
    <property type="molecule type" value="Genomic_DNA"/>
</dbReference>
<keyword evidence="9" id="KW-0408">Iron</keyword>
<reference evidence="13 14" key="1">
    <citation type="submission" date="2015-10" db="EMBL/GenBank/DDBJ databases">
        <title>Erysipelothrix larvae sp. LV19 isolated from the larval gut of the rhinoceros beetle, Trypoxylus dichotomus.</title>
        <authorList>
            <person name="Lim S."/>
            <person name="Kim B.-C."/>
        </authorList>
    </citation>
    <scope>NUCLEOTIDE SEQUENCE [LARGE SCALE GENOMIC DNA]</scope>
    <source>
        <strain evidence="13 14">LV19</strain>
    </source>
</reference>
<evidence type="ECO:0000256" key="8">
    <source>
        <dbReference type="ARBA" id="ARBA00023002"/>
    </source>
</evidence>
<keyword evidence="14" id="KW-1185">Reference proteome</keyword>
<dbReference type="SFLD" id="SFLDG01066">
    <property type="entry name" value="organic_radical-activating_enz"/>
    <property type="match status" value="1"/>
</dbReference>
<evidence type="ECO:0000256" key="3">
    <source>
        <dbReference type="ARBA" id="ARBA00009777"/>
    </source>
</evidence>
<dbReference type="GO" id="GO:0051539">
    <property type="term" value="F:4 iron, 4 sulfur cluster binding"/>
    <property type="evidence" value="ECO:0007669"/>
    <property type="project" value="UniProtKB-KW"/>
</dbReference>
<protein>
    <recommendedName>
        <fullName evidence="4 12">Anaerobic ribonucleoside-triphosphate reductase-activating protein</fullName>
        <ecNumber evidence="12">1.97.1.-</ecNumber>
    </recommendedName>
</protein>
<evidence type="ECO:0000256" key="5">
    <source>
        <dbReference type="ARBA" id="ARBA00022485"/>
    </source>
</evidence>
<comment type="cofactor">
    <cofactor evidence="1">
        <name>[4Fe-4S] cluster</name>
        <dbReference type="ChEBI" id="CHEBI:49883"/>
    </cofactor>
</comment>
<gene>
    <name evidence="13" type="ORF">AOC36_01810</name>
</gene>
<evidence type="ECO:0000256" key="9">
    <source>
        <dbReference type="ARBA" id="ARBA00023004"/>
    </source>
</evidence>
<keyword evidence="10" id="KW-0411">Iron-sulfur</keyword>
<evidence type="ECO:0000256" key="7">
    <source>
        <dbReference type="ARBA" id="ARBA00022723"/>
    </source>
</evidence>
<dbReference type="OrthoDB" id="9782387at2"/>
<evidence type="ECO:0000313" key="13">
    <source>
        <dbReference type="EMBL" id="AMC92765.1"/>
    </source>
</evidence>
<dbReference type="Pfam" id="PF13353">
    <property type="entry name" value="Fer4_12"/>
    <property type="match status" value="1"/>
</dbReference>
<dbReference type="InterPro" id="IPR001989">
    <property type="entry name" value="Radical_activat_CS"/>
</dbReference>
<dbReference type="Gene3D" id="3.20.20.70">
    <property type="entry name" value="Aldolase class I"/>
    <property type="match status" value="1"/>
</dbReference>
<dbReference type="PANTHER" id="PTHR30352:SF2">
    <property type="entry name" value="ANAEROBIC RIBONUCLEOSIDE-TRIPHOSPHATE REDUCTASE-ACTIVATING PROTEIN"/>
    <property type="match status" value="1"/>
</dbReference>
<dbReference type="InterPro" id="IPR007197">
    <property type="entry name" value="rSAM"/>
</dbReference>
<comment type="catalytic activity">
    <reaction evidence="11">
        <text>glycyl-[protein] + reduced [flavodoxin] + S-adenosyl-L-methionine = glycin-2-yl radical-[protein] + semiquinone [flavodoxin] + 5'-deoxyadenosine + L-methionine + H(+)</text>
        <dbReference type="Rhea" id="RHEA:61976"/>
        <dbReference type="Rhea" id="RHEA-COMP:10622"/>
        <dbReference type="Rhea" id="RHEA-COMP:14480"/>
        <dbReference type="Rhea" id="RHEA-COMP:15993"/>
        <dbReference type="Rhea" id="RHEA-COMP:15994"/>
        <dbReference type="ChEBI" id="CHEBI:15378"/>
        <dbReference type="ChEBI" id="CHEBI:17319"/>
        <dbReference type="ChEBI" id="CHEBI:29947"/>
        <dbReference type="ChEBI" id="CHEBI:32722"/>
        <dbReference type="ChEBI" id="CHEBI:57618"/>
        <dbReference type="ChEBI" id="CHEBI:57844"/>
        <dbReference type="ChEBI" id="CHEBI:59789"/>
        <dbReference type="ChEBI" id="CHEBI:140311"/>
    </reaction>
</comment>
<dbReference type="EC" id="1.97.1.-" evidence="12"/>
<dbReference type="SUPFAM" id="SSF102114">
    <property type="entry name" value="Radical SAM enzymes"/>
    <property type="match status" value="1"/>
</dbReference>
<dbReference type="RefSeq" id="WP_067630604.1">
    <property type="nucleotide sequence ID" value="NZ_CP013213.1"/>
</dbReference>
<dbReference type="InterPro" id="IPR034457">
    <property type="entry name" value="Organic_radical-activating"/>
</dbReference>
<evidence type="ECO:0000256" key="4">
    <source>
        <dbReference type="ARBA" id="ARBA00014281"/>
    </source>
</evidence>
<evidence type="ECO:0000256" key="12">
    <source>
        <dbReference type="PIRNR" id="PIRNR000368"/>
    </source>
</evidence>
<dbReference type="InterPro" id="IPR058240">
    <property type="entry name" value="rSAM_sf"/>
</dbReference>
<keyword evidence="8 12" id="KW-0560">Oxidoreductase</keyword>
<keyword evidence="6" id="KW-0949">S-adenosyl-L-methionine</keyword>
<evidence type="ECO:0000256" key="11">
    <source>
        <dbReference type="ARBA" id="ARBA00047365"/>
    </source>
</evidence>
<dbReference type="Proteomes" id="UP000063781">
    <property type="component" value="Chromosome"/>
</dbReference>
<keyword evidence="7" id="KW-0479">Metal-binding</keyword>
<dbReference type="AlphaFoldDB" id="A0A0X8GYI3"/>
<keyword evidence="5" id="KW-0004">4Fe-4S</keyword>
<comment type="function">
    <text evidence="2 12">Activation of anaerobic ribonucleoside-triphosphate reductase under anaerobic conditions by generation of an organic free radical, using S-adenosylmethionine and reduced flavodoxin as cosubstrates to produce 5'-deoxy-adenosine.</text>
</comment>
<dbReference type="GO" id="GO:0004748">
    <property type="term" value="F:ribonucleoside-diphosphate reductase activity, thioredoxin disulfide as acceptor"/>
    <property type="evidence" value="ECO:0007669"/>
    <property type="project" value="TreeGrafter"/>
</dbReference>
<evidence type="ECO:0000256" key="2">
    <source>
        <dbReference type="ARBA" id="ARBA00003852"/>
    </source>
</evidence>
<comment type="similarity">
    <text evidence="3 12">Belongs to the organic radical-activating enzymes family.</text>
</comment>
<evidence type="ECO:0000256" key="10">
    <source>
        <dbReference type="ARBA" id="ARBA00023014"/>
    </source>
</evidence>
<dbReference type="SFLD" id="SFLDG01063">
    <property type="entry name" value="activating_enzymes__group_1"/>
    <property type="match status" value="1"/>
</dbReference>
<evidence type="ECO:0000256" key="1">
    <source>
        <dbReference type="ARBA" id="ARBA00001966"/>
    </source>
</evidence>
<dbReference type="InterPro" id="IPR012837">
    <property type="entry name" value="NrdG"/>
</dbReference>
<sequence>MTIRLSSLIHDSIVDGEGLRSVIFTQGCPHNCPGCHNQSTIPFDGGTILDIQTVIDDILKRDLKRVTFSGGEPFVQAESCYYIAVALKKHGYNLWSYTGYTMDALLRHRDPYVRKFLEQIEILIDGRFILAQRSLQTLFRGSTNQRIIDVPASLEKNAPVVATRFKDPELNIPKAKEKDKGIFI</sequence>
<dbReference type="GO" id="GO:0046872">
    <property type="term" value="F:metal ion binding"/>
    <property type="evidence" value="ECO:0007669"/>
    <property type="project" value="UniProtKB-KW"/>
</dbReference>
<proteinExistence type="inferred from homology"/>
<dbReference type="PIRSF" id="PIRSF000368">
    <property type="entry name" value="NrdG"/>
    <property type="match status" value="1"/>
</dbReference>
<evidence type="ECO:0000256" key="6">
    <source>
        <dbReference type="ARBA" id="ARBA00022691"/>
    </source>
</evidence>
<dbReference type="InterPro" id="IPR013785">
    <property type="entry name" value="Aldolase_TIM"/>
</dbReference>
<accession>A0A0X8GYI3</accession>
<dbReference type="PROSITE" id="PS01087">
    <property type="entry name" value="RADICAL_ACTIVATING"/>
    <property type="match status" value="1"/>
</dbReference>
<dbReference type="SFLD" id="SFLDS00029">
    <property type="entry name" value="Radical_SAM"/>
    <property type="match status" value="1"/>
</dbReference>